<comment type="caution">
    <text evidence="2">The sequence shown here is derived from an EMBL/GenBank/DDBJ whole genome shotgun (WGS) entry which is preliminary data.</text>
</comment>
<evidence type="ECO:0000259" key="1">
    <source>
        <dbReference type="Pfam" id="PF07858"/>
    </source>
</evidence>
<dbReference type="SUPFAM" id="SSF54427">
    <property type="entry name" value="NTF2-like"/>
    <property type="match status" value="1"/>
</dbReference>
<dbReference type="GO" id="GO:0016787">
    <property type="term" value="F:hydrolase activity"/>
    <property type="evidence" value="ECO:0007669"/>
    <property type="project" value="UniProtKB-KW"/>
</dbReference>
<reference evidence="2 3" key="1">
    <citation type="submission" date="2023-08" db="EMBL/GenBank/DDBJ databases">
        <title>Nocardioides seae sp. nov., a bacterium isolated from a soil.</title>
        <authorList>
            <person name="Wang X."/>
        </authorList>
    </citation>
    <scope>NUCLEOTIDE SEQUENCE [LARGE SCALE GENOMIC DNA]</scope>
    <source>
        <strain evidence="2 3">YZH12</strain>
    </source>
</reference>
<feature type="domain" description="Limonene-1,2-epoxide hydrolase" evidence="1">
    <location>
        <begin position="28"/>
        <end position="137"/>
    </location>
</feature>
<dbReference type="InterPro" id="IPR032710">
    <property type="entry name" value="NTF2-like_dom_sf"/>
</dbReference>
<dbReference type="Pfam" id="PF07858">
    <property type="entry name" value="LEH"/>
    <property type="match status" value="1"/>
</dbReference>
<protein>
    <submittedName>
        <fullName evidence="2">Limonene-1,2-epoxide hydrolase family protein</fullName>
    </submittedName>
</protein>
<proteinExistence type="predicted"/>
<dbReference type="Gene3D" id="3.10.450.50">
    <property type="match status" value="1"/>
</dbReference>
<sequence>MTVDIVAPGWHLAGSPVAQPHGADEELVWRFMQELTTNDAEKLGTWFSDDAMYQNMPLPPAHGREAVTGMLAGLFTVMRIEKVETFHICSRDGLVLTEREDLLTAIPTGKSVALPILGVVSVRDGLITGWRDYFDLRAFEEAVEMSLRG</sequence>
<keyword evidence="2" id="KW-0378">Hydrolase</keyword>
<gene>
    <name evidence="2" type="ORF">RDV89_03900</name>
</gene>
<dbReference type="Proteomes" id="UP001268542">
    <property type="component" value="Unassembled WGS sequence"/>
</dbReference>
<dbReference type="EMBL" id="JAVYII010000001">
    <property type="protein sequence ID" value="MDT9592194.1"/>
    <property type="molecule type" value="Genomic_DNA"/>
</dbReference>
<organism evidence="2 3">
    <name type="scientific">Nocardioides imazamoxiresistens</name>
    <dbReference type="NCBI Taxonomy" id="3231893"/>
    <lineage>
        <taxon>Bacteria</taxon>
        <taxon>Bacillati</taxon>
        <taxon>Actinomycetota</taxon>
        <taxon>Actinomycetes</taxon>
        <taxon>Propionibacteriales</taxon>
        <taxon>Nocardioidaceae</taxon>
        <taxon>Nocardioides</taxon>
    </lineage>
</organism>
<dbReference type="InterPro" id="IPR013100">
    <property type="entry name" value="LEH"/>
</dbReference>
<name>A0ABU3PSH9_9ACTN</name>
<evidence type="ECO:0000313" key="2">
    <source>
        <dbReference type="EMBL" id="MDT9592194.1"/>
    </source>
</evidence>
<evidence type="ECO:0000313" key="3">
    <source>
        <dbReference type="Proteomes" id="UP001268542"/>
    </source>
</evidence>
<accession>A0ABU3PSH9</accession>
<dbReference type="RefSeq" id="WP_315731446.1">
    <property type="nucleotide sequence ID" value="NZ_JAVYII010000001.1"/>
</dbReference>
<keyword evidence="3" id="KW-1185">Reference proteome</keyword>